<dbReference type="GO" id="GO:0004523">
    <property type="term" value="F:RNA-DNA hybrid ribonuclease activity"/>
    <property type="evidence" value="ECO:0007669"/>
    <property type="project" value="InterPro"/>
</dbReference>
<dbReference type="InterPro" id="IPR036691">
    <property type="entry name" value="Endo/exonu/phosph_ase_sf"/>
</dbReference>
<evidence type="ECO:0000259" key="1">
    <source>
        <dbReference type="PROSITE" id="PS50879"/>
    </source>
</evidence>
<dbReference type="Pfam" id="PF00075">
    <property type="entry name" value="RNase_H"/>
    <property type="match status" value="1"/>
</dbReference>
<evidence type="ECO:0000313" key="3">
    <source>
        <dbReference type="Proteomes" id="UP000237438"/>
    </source>
</evidence>
<comment type="caution">
    <text evidence="2">The sequence shown here is derived from an EMBL/GenBank/DDBJ whole genome shotgun (WGS) entry which is preliminary data.</text>
</comment>
<dbReference type="InterPro" id="IPR036397">
    <property type="entry name" value="RNaseH_sf"/>
</dbReference>
<dbReference type="Proteomes" id="UP000237438">
    <property type="component" value="Unassembled WGS sequence"/>
</dbReference>
<dbReference type="PROSITE" id="PS50879">
    <property type="entry name" value="RNASE_H_1"/>
    <property type="match status" value="1"/>
</dbReference>
<dbReference type="STRING" id="225359.A0A2S4Q2B6"/>
<dbReference type="AlphaFoldDB" id="A0A2S4Q2B6"/>
<dbReference type="Gene3D" id="3.60.10.10">
    <property type="entry name" value="Endonuclease/exonuclease/phosphatase"/>
    <property type="match status" value="1"/>
</dbReference>
<dbReference type="OrthoDB" id="4509690at2759"/>
<gene>
    <name evidence="2" type="ORF">EPUL_000062</name>
</gene>
<dbReference type="SUPFAM" id="SSF56219">
    <property type="entry name" value="DNase I-like"/>
    <property type="match status" value="1"/>
</dbReference>
<dbReference type="EMBL" id="PEDP01000004">
    <property type="protein sequence ID" value="POS88401.1"/>
    <property type="molecule type" value="Genomic_DNA"/>
</dbReference>
<dbReference type="Gene3D" id="3.30.420.10">
    <property type="entry name" value="Ribonuclease H-like superfamily/Ribonuclease H"/>
    <property type="match status" value="1"/>
</dbReference>
<organism evidence="2 3">
    <name type="scientific">Erysiphe pulchra</name>
    <dbReference type="NCBI Taxonomy" id="225359"/>
    <lineage>
        <taxon>Eukaryota</taxon>
        <taxon>Fungi</taxon>
        <taxon>Dikarya</taxon>
        <taxon>Ascomycota</taxon>
        <taxon>Pezizomycotina</taxon>
        <taxon>Leotiomycetes</taxon>
        <taxon>Erysiphales</taxon>
        <taxon>Erysiphaceae</taxon>
        <taxon>Erysiphe</taxon>
    </lineage>
</organism>
<dbReference type="GO" id="GO:0003676">
    <property type="term" value="F:nucleic acid binding"/>
    <property type="evidence" value="ECO:0007669"/>
    <property type="project" value="InterPro"/>
</dbReference>
<dbReference type="InterPro" id="IPR012337">
    <property type="entry name" value="RNaseH-like_sf"/>
</dbReference>
<dbReference type="CDD" id="cd09276">
    <property type="entry name" value="Rnase_HI_RT_non_LTR"/>
    <property type="match status" value="1"/>
</dbReference>
<evidence type="ECO:0000313" key="2">
    <source>
        <dbReference type="EMBL" id="POS88401.1"/>
    </source>
</evidence>
<keyword evidence="3" id="KW-1185">Reference proteome</keyword>
<dbReference type="SUPFAM" id="SSF53098">
    <property type="entry name" value="Ribonuclease H-like"/>
    <property type="match status" value="1"/>
</dbReference>
<protein>
    <recommendedName>
        <fullName evidence="1">RNase H type-1 domain-containing protein</fullName>
    </recommendedName>
</protein>
<proteinExistence type="predicted"/>
<feature type="domain" description="RNase H type-1" evidence="1">
    <location>
        <begin position="927"/>
        <end position="1061"/>
    </location>
</feature>
<sequence length="1096" mass="125817">MARWQTTNTIPPLCHYQPQFETDHQKNARILAQEVRNQQDTQRPPVTDVTMENIHKMMQELYKAMSEKMVMENTALCAALKAENKTKRGSEHIPAQDILHAVNMKLLSMKVPAHIHFVNLRYNERGNPTGLTTAQTTAEAMLPRVKEICLQTALRFDGDISDISANQQWMYLKAHGVELARYYNDCGLNRIREEAIAGPSAIDLPFTPGWVSGPERMEYYSTSGSEKHSTIYFIQVLHFSGRYHKVESYRRVVGPETICPECCHWGNTTYGCATLEIVRCAICAESHLTINHKCPISGYRSSRESASFPDYKQAIAIARIERDEWREKEKDYELRRKMPEENGDSESHCSSETLEEIHEGEKTGAQQPDDLELYLGGKGMIHPAYDFQFSNVGELRQQRAAVGVRRDLGERIVVETRSDLVDHPYIQAIDIWELDSQQKKKRKTRLVNVYDNWVGEGQVFCGDRPERRRAIDDIDWKNVIKGRSIILGDFNAHSPYLNPACRHRQRADQLETIIDDYGLLVNNDTTVLGYLAAWTIDPDYVTPSDHELISSDLENPNNTIGSLRVSTATIGWDIRGMTEDQEKEAHKVWKEVSNHRPYLDNNSSKDKLENEAQWISDTLTMVLDQHSRKLRNKLQKTKKGVAETINIKQARDQCFERWIQGEDETYEPVSKDSTLKEIDLHRNKSNEDNLRCRKALRYTKEWATSVTLALKSQDGSIAVSIEEKENFVRVASFPTPPSDDQEPPEAIPGEAYNEVSKEVFYKAIYLQSVKKAPGPDRINFRAIRLLWSWDSRTITGMFRTAPVEVIVKEVGLRPSVSLWNNRQRRYAQRLLTLPKDIVLREILPETLREGDAYAQPGEQGSNLEWLSTRPKNLGQRLAFKLCEGTDIDPSFGIESTEKVKDCMFPGNVIVLQNHTDARNKAINHLEGRDELSIWTDGSKLENNRSTGVVWKMEDSKWHTRKVHLGKYREVVDAELARATSQATKQYLAQIQKINVWSDSKSTIMRIEHLRPGPGQWLARRIHENANRLQELGISVNVRWAPEHANIEGNEKADGVTKQAARNGRQCMERFASLAYVARLITERKWKESQIWFKKQH</sequence>
<accession>A0A2S4Q2B6</accession>
<dbReference type="InterPro" id="IPR002156">
    <property type="entry name" value="RNaseH_domain"/>
</dbReference>
<reference evidence="2 3" key="1">
    <citation type="submission" date="2017-10" db="EMBL/GenBank/DDBJ databases">
        <title>Development of genomic resources for the powdery mildew, Erysiphe pulchra.</title>
        <authorList>
            <person name="Wadl P.A."/>
            <person name="Mack B.M."/>
            <person name="Moore G."/>
            <person name="Beltz S.B."/>
        </authorList>
    </citation>
    <scope>NUCLEOTIDE SEQUENCE [LARGE SCALE GENOMIC DNA]</scope>
    <source>
        <strain evidence="2">Cflorida</strain>
    </source>
</reference>
<name>A0A2S4Q2B6_9PEZI</name>